<evidence type="ECO:0000313" key="3">
    <source>
        <dbReference type="Proteomes" id="UP001549691"/>
    </source>
</evidence>
<dbReference type="Proteomes" id="UP001549691">
    <property type="component" value="Unassembled WGS sequence"/>
</dbReference>
<gene>
    <name evidence="2" type="ORF">ABXR19_05735</name>
</gene>
<sequence length="247" mass="27601">MYEIGEAHSLADLIEAAHSVEARMERSQAWFRGHADSNWGLTPSAFRKDAILESQFANLFRLSAPSIAPNCPEHTDYVGWLPLMQHYGLPTRLLDWTESLLVASFFAVMDENQDSAQAAIWMLNPGKLNQIVARTPYIPFLTDNYVAPSVKAAFTTSNNDSDRHAISVLAPRTDRRMAAQLGNYTIHDQRIPLETHPDSGEFLARVLIPESAYNKIRSDLSVAGIKRSSLFPDLSTLAKEISNLQVF</sequence>
<protein>
    <submittedName>
        <fullName evidence="2">FRG domain-containing protein</fullName>
    </submittedName>
</protein>
<organism evidence="2 3">
    <name type="scientific">Uliginosibacterium flavum</name>
    <dbReference type="NCBI Taxonomy" id="1396831"/>
    <lineage>
        <taxon>Bacteria</taxon>
        <taxon>Pseudomonadati</taxon>
        <taxon>Pseudomonadota</taxon>
        <taxon>Betaproteobacteria</taxon>
        <taxon>Rhodocyclales</taxon>
        <taxon>Zoogloeaceae</taxon>
        <taxon>Uliginosibacterium</taxon>
    </lineage>
</organism>
<dbReference type="RefSeq" id="WP_354600141.1">
    <property type="nucleotide sequence ID" value="NZ_JBEWZI010000004.1"/>
</dbReference>
<keyword evidence="3" id="KW-1185">Reference proteome</keyword>
<dbReference type="EMBL" id="JBEWZI010000004">
    <property type="protein sequence ID" value="MET7013680.1"/>
    <property type="molecule type" value="Genomic_DNA"/>
</dbReference>
<evidence type="ECO:0000259" key="1">
    <source>
        <dbReference type="SMART" id="SM00901"/>
    </source>
</evidence>
<feature type="domain" description="FRG" evidence="1">
    <location>
        <begin position="25"/>
        <end position="121"/>
    </location>
</feature>
<dbReference type="Pfam" id="PF08867">
    <property type="entry name" value="FRG"/>
    <property type="match status" value="1"/>
</dbReference>
<reference evidence="2 3" key="1">
    <citation type="submission" date="2024-07" db="EMBL/GenBank/DDBJ databases">
        <title>Uliginosibacterium flavum JJ3220;KACC:17644.</title>
        <authorList>
            <person name="Kim M.K."/>
        </authorList>
    </citation>
    <scope>NUCLEOTIDE SEQUENCE [LARGE SCALE GENOMIC DNA]</scope>
    <source>
        <strain evidence="2 3">KACC:17644</strain>
    </source>
</reference>
<dbReference type="InterPro" id="IPR014966">
    <property type="entry name" value="FRG-dom"/>
</dbReference>
<accession>A0ABV2TJH7</accession>
<comment type="caution">
    <text evidence="2">The sequence shown here is derived from an EMBL/GenBank/DDBJ whole genome shotgun (WGS) entry which is preliminary data.</text>
</comment>
<dbReference type="SMART" id="SM00901">
    <property type="entry name" value="FRG"/>
    <property type="match status" value="1"/>
</dbReference>
<evidence type="ECO:0000313" key="2">
    <source>
        <dbReference type="EMBL" id="MET7013680.1"/>
    </source>
</evidence>
<proteinExistence type="predicted"/>
<name>A0ABV2TJH7_9RHOO</name>